<gene>
    <name evidence="2" type="ORF">CSOL1703_00000085</name>
</gene>
<feature type="compositionally biased region" description="Basic and acidic residues" evidence="1">
    <location>
        <begin position="397"/>
        <end position="408"/>
    </location>
</feature>
<feature type="compositionally biased region" description="Polar residues" evidence="1">
    <location>
        <begin position="90"/>
        <end position="106"/>
    </location>
</feature>
<evidence type="ECO:0000313" key="3">
    <source>
        <dbReference type="Proteomes" id="UP000775872"/>
    </source>
</evidence>
<feature type="compositionally biased region" description="Polar residues" evidence="1">
    <location>
        <begin position="1"/>
        <end position="11"/>
    </location>
</feature>
<dbReference type="Proteomes" id="UP000775872">
    <property type="component" value="Unassembled WGS sequence"/>
</dbReference>
<feature type="compositionally biased region" description="Basic and acidic residues" evidence="1">
    <location>
        <begin position="513"/>
        <end position="535"/>
    </location>
</feature>
<dbReference type="OrthoDB" id="5153642at2759"/>
<evidence type="ECO:0000256" key="1">
    <source>
        <dbReference type="SAM" id="MobiDB-lite"/>
    </source>
</evidence>
<dbReference type="AlphaFoldDB" id="A0A9P0EFB1"/>
<feature type="compositionally biased region" description="Basic and acidic residues" evidence="1">
    <location>
        <begin position="482"/>
        <end position="496"/>
    </location>
</feature>
<keyword evidence="3" id="KW-1185">Reference proteome</keyword>
<feature type="compositionally biased region" description="Low complexity" evidence="1">
    <location>
        <begin position="336"/>
        <end position="352"/>
    </location>
</feature>
<feature type="region of interest" description="Disordered" evidence="1">
    <location>
        <begin position="387"/>
        <end position="535"/>
    </location>
</feature>
<name>A0A9P0EFB1_9HYPO</name>
<feature type="region of interest" description="Disordered" evidence="1">
    <location>
        <begin position="289"/>
        <end position="374"/>
    </location>
</feature>
<feature type="compositionally biased region" description="Low complexity" evidence="1">
    <location>
        <begin position="34"/>
        <end position="43"/>
    </location>
</feature>
<accession>A0A9P0EFB1</accession>
<comment type="caution">
    <text evidence="2">The sequence shown here is derived from an EMBL/GenBank/DDBJ whole genome shotgun (WGS) entry which is preliminary data.</text>
</comment>
<evidence type="ECO:0000313" key="2">
    <source>
        <dbReference type="EMBL" id="CAH0048142.1"/>
    </source>
</evidence>
<protein>
    <submittedName>
        <fullName evidence="2">Uncharacterized protein</fullName>
    </submittedName>
</protein>
<feature type="region of interest" description="Disordered" evidence="1">
    <location>
        <begin position="1"/>
        <end position="205"/>
    </location>
</feature>
<organism evidence="2 3">
    <name type="scientific">Clonostachys solani</name>
    <dbReference type="NCBI Taxonomy" id="160281"/>
    <lineage>
        <taxon>Eukaryota</taxon>
        <taxon>Fungi</taxon>
        <taxon>Dikarya</taxon>
        <taxon>Ascomycota</taxon>
        <taxon>Pezizomycotina</taxon>
        <taxon>Sordariomycetes</taxon>
        <taxon>Hypocreomycetidae</taxon>
        <taxon>Hypocreales</taxon>
        <taxon>Bionectriaceae</taxon>
        <taxon>Clonostachys</taxon>
    </lineage>
</organism>
<feature type="compositionally biased region" description="Basic and acidic residues" evidence="1">
    <location>
        <begin position="426"/>
        <end position="437"/>
    </location>
</feature>
<dbReference type="EMBL" id="CABFOC020000035">
    <property type="protein sequence ID" value="CAH0048142.1"/>
    <property type="molecule type" value="Genomic_DNA"/>
</dbReference>
<proteinExistence type="predicted"/>
<feature type="compositionally biased region" description="Pro residues" evidence="1">
    <location>
        <begin position="305"/>
        <end position="322"/>
    </location>
</feature>
<feature type="compositionally biased region" description="Polar residues" evidence="1">
    <location>
        <begin position="146"/>
        <end position="162"/>
    </location>
</feature>
<feature type="compositionally biased region" description="Polar residues" evidence="1">
    <location>
        <begin position="118"/>
        <end position="134"/>
    </location>
</feature>
<sequence>MEGSTDSSTAQPVPASPDDIIPSTEIAGPEENEPGSPNSPDSPIQSSRTVSAEREEDEENESDSPNSLDSPIQSSRTVSAEREEDEGNESDSPNSLDSPIQSSRTVSAEREEDEGNESDSPNSLDSPIQSSRTVSAEREEDEGNESDSPNSPDTPTQPSRTVPTEREEDEVSIEETPSPPPTAPEDEEESTMRQRPIVSGHIPHGYRGVFYQPTIPGPYPMYAQPMYSSAFPPPRSLCYIQYSPSIEAARNQERWDWQPPPVSSPPPRPRLVSGRQRWYDAVKEVDTKDFAHTKTKKGHASSPKYYPPGPIPFASPTDPKPTLPYLAPSLSSGRLPPSTYAPSYPSSGGPSTMARSGHRPWSVYSGPSLHLKGHRQEPYEPWMWRRVGPAPMAPRQTYDEQPPRREASIEIEPCVDGLGAGPAAPEPHDDLPPRVEEASGPAISAPSKPRGSPLPKVHVKGHRREPYDASKRPRAGPALATDEVHDNQPHPVERTATETSVSADETNAALPIQEKKPAVDKGKAVWRPETDGPPA</sequence>
<reference evidence="2" key="1">
    <citation type="submission" date="2021-10" db="EMBL/GenBank/DDBJ databases">
        <authorList>
            <person name="Piombo E."/>
        </authorList>
    </citation>
    <scope>NUCLEOTIDE SEQUENCE</scope>
</reference>